<dbReference type="Proteomes" id="UP001285908">
    <property type="component" value="Unassembled WGS sequence"/>
</dbReference>
<evidence type="ECO:0000256" key="5">
    <source>
        <dbReference type="ARBA" id="ARBA00022525"/>
    </source>
</evidence>
<evidence type="ECO:0000256" key="11">
    <source>
        <dbReference type="ARBA" id="ARBA00023136"/>
    </source>
</evidence>
<dbReference type="GO" id="GO:0005886">
    <property type="term" value="C:plasma membrane"/>
    <property type="evidence" value="ECO:0007669"/>
    <property type="project" value="UniProtKB-SubCell"/>
</dbReference>
<protein>
    <recommendedName>
        <fullName evidence="17">CFEM domain-containing protein</fullName>
    </recommendedName>
</protein>
<evidence type="ECO:0000256" key="9">
    <source>
        <dbReference type="ARBA" id="ARBA00022729"/>
    </source>
</evidence>
<keyword evidence="8 15" id="KW-0479">Metal-binding</keyword>
<keyword evidence="11" id="KW-0472">Membrane</keyword>
<dbReference type="PROSITE" id="PS52012">
    <property type="entry name" value="CFEM"/>
    <property type="match status" value="1"/>
</dbReference>
<comment type="similarity">
    <text evidence="3">Belongs to the RBT5 family.</text>
</comment>
<dbReference type="InterPro" id="IPR051735">
    <property type="entry name" value="CFEM_domain"/>
</dbReference>
<dbReference type="GO" id="GO:0005576">
    <property type="term" value="C:extracellular region"/>
    <property type="evidence" value="ECO:0007669"/>
    <property type="project" value="UniProtKB-SubCell"/>
</dbReference>
<keyword evidence="6 15" id="KW-0349">Heme</keyword>
<gene>
    <name evidence="18" type="ORF">B0T23DRAFT_202357</name>
</gene>
<keyword evidence="10 15" id="KW-0408">Iron</keyword>
<evidence type="ECO:0000256" key="14">
    <source>
        <dbReference type="ARBA" id="ARBA00023288"/>
    </source>
</evidence>
<evidence type="ECO:0000256" key="12">
    <source>
        <dbReference type="ARBA" id="ARBA00023157"/>
    </source>
</evidence>
<dbReference type="EMBL" id="JAULSX010000006">
    <property type="protein sequence ID" value="KAK3489468.1"/>
    <property type="molecule type" value="Genomic_DNA"/>
</dbReference>
<organism evidence="18 19">
    <name type="scientific">Neurospora hispaniola</name>
    <dbReference type="NCBI Taxonomy" id="588809"/>
    <lineage>
        <taxon>Eukaryota</taxon>
        <taxon>Fungi</taxon>
        <taxon>Dikarya</taxon>
        <taxon>Ascomycota</taxon>
        <taxon>Pezizomycotina</taxon>
        <taxon>Sordariomycetes</taxon>
        <taxon>Sordariomycetidae</taxon>
        <taxon>Sordariales</taxon>
        <taxon>Sordariaceae</taxon>
        <taxon>Neurospora</taxon>
    </lineage>
</organism>
<dbReference type="InterPro" id="IPR008427">
    <property type="entry name" value="Extracellular_membr_CFEM_dom"/>
</dbReference>
<evidence type="ECO:0000313" key="18">
    <source>
        <dbReference type="EMBL" id="KAK3489468.1"/>
    </source>
</evidence>
<feature type="chain" id="PRO_5042597356" description="CFEM domain-containing protein" evidence="16">
    <location>
        <begin position="20"/>
        <end position="186"/>
    </location>
</feature>
<evidence type="ECO:0000256" key="15">
    <source>
        <dbReference type="PROSITE-ProRule" id="PRU01356"/>
    </source>
</evidence>
<dbReference type="Pfam" id="PF05730">
    <property type="entry name" value="CFEM"/>
    <property type="match status" value="1"/>
</dbReference>
<dbReference type="GeneID" id="87871030"/>
<keyword evidence="19" id="KW-1185">Reference proteome</keyword>
<dbReference type="RefSeq" id="XP_062691175.1">
    <property type="nucleotide sequence ID" value="XM_062833408.1"/>
</dbReference>
<dbReference type="AlphaFoldDB" id="A0AAJ0I483"/>
<evidence type="ECO:0000256" key="2">
    <source>
        <dbReference type="ARBA" id="ARBA00004613"/>
    </source>
</evidence>
<dbReference type="GO" id="GO:0046872">
    <property type="term" value="F:metal ion binding"/>
    <property type="evidence" value="ECO:0007669"/>
    <property type="project" value="UniProtKB-UniRule"/>
</dbReference>
<comment type="caution">
    <text evidence="15">Lacks conserved residue(s) required for the propagation of feature annotation.</text>
</comment>
<feature type="disulfide bond" evidence="15">
    <location>
        <begin position="49"/>
        <end position="56"/>
    </location>
</feature>
<evidence type="ECO:0000256" key="8">
    <source>
        <dbReference type="ARBA" id="ARBA00022723"/>
    </source>
</evidence>
<sequence>MKFSMIPVAGALFVAGVNAKVSGCIAVAVKAIPNCAQTCFIDNAPSIGCDGFDFACQCEKQAAFFAAIESCVADSCETSQFQPVIDGAAEVCACAIPGNSPHTVSGSVVPPKGTVSSIVPCPTTIGSVIPSGIASAYPTLSEGYPIASEMPGASSTSAKPPAATGGAGRSAQIGLGAGIAVAFALL</sequence>
<feature type="signal peptide" evidence="16">
    <location>
        <begin position="1"/>
        <end position="19"/>
    </location>
</feature>
<evidence type="ECO:0000313" key="19">
    <source>
        <dbReference type="Proteomes" id="UP001285908"/>
    </source>
</evidence>
<keyword evidence="13" id="KW-0325">Glycoprotein</keyword>
<evidence type="ECO:0000256" key="3">
    <source>
        <dbReference type="ARBA" id="ARBA00010031"/>
    </source>
</evidence>
<evidence type="ECO:0000256" key="4">
    <source>
        <dbReference type="ARBA" id="ARBA00022475"/>
    </source>
</evidence>
<comment type="subcellular location">
    <subcellularLocation>
        <location evidence="1">Cell membrane</location>
        <topology evidence="1">Lipid-anchor</topology>
        <topology evidence="1">GPI-anchor</topology>
    </subcellularLocation>
    <subcellularLocation>
        <location evidence="2">Secreted</location>
    </subcellularLocation>
</comment>
<reference evidence="18 19" key="1">
    <citation type="journal article" date="2023" name="Mol. Phylogenet. Evol.">
        <title>Genome-scale phylogeny and comparative genomics of the fungal order Sordariales.</title>
        <authorList>
            <person name="Hensen N."/>
            <person name="Bonometti L."/>
            <person name="Westerberg I."/>
            <person name="Brannstrom I.O."/>
            <person name="Guillou S."/>
            <person name="Cros-Aarteil S."/>
            <person name="Calhoun S."/>
            <person name="Haridas S."/>
            <person name="Kuo A."/>
            <person name="Mondo S."/>
            <person name="Pangilinan J."/>
            <person name="Riley R."/>
            <person name="LaButti K."/>
            <person name="Andreopoulos B."/>
            <person name="Lipzen A."/>
            <person name="Chen C."/>
            <person name="Yan M."/>
            <person name="Daum C."/>
            <person name="Ng V."/>
            <person name="Clum A."/>
            <person name="Steindorff A."/>
            <person name="Ohm R.A."/>
            <person name="Martin F."/>
            <person name="Silar P."/>
            <person name="Natvig D.O."/>
            <person name="Lalanne C."/>
            <person name="Gautier V."/>
            <person name="Ament-Velasquez S.L."/>
            <person name="Kruys A."/>
            <person name="Hutchinson M.I."/>
            <person name="Powell A.J."/>
            <person name="Barry K."/>
            <person name="Miller A.N."/>
            <person name="Grigoriev I.V."/>
            <person name="Debuchy R."/>
            <person name="Gladieux P."/>
            <person name="Hiltunen Thoren M."/>
            <person name="Johannesson H."/>
        </authorList>
    </citation>
    <scope>NUCLEOTIDE SEQUENCE [LARGE SCALE GENOMIC DNA]</scope>
    <source>
        <strain evidence="18 19">FGSC 10403</strain>
    </source>
</reference>
<name>A0AAJ0I483_9PEZI</name>
<evidence type="ECO:0000259" key="17">
    <source>
        <dbReference type="PROSITE" id="PS52012"/>
    </source>
</evidence>
<keyword evidence="5" id="KW-0964">Secreted</keyword>
<evidence type="ECO:0000256" key="6">
    <source>
        <dbReference type="ARBA" id="ARBA00022617"/>
    </source>
</evidence>
<dbReference type="PANTHER" id="PTHR37928:SF2">
    <property type="entry name" value="GPI ANCHORED CFEM DOMAIN PROTEIN (AFU_ORTHOLOGUE AFUA_6G10580)"/>
    <property type="match status" value="1"/>
</dbReference>
<dbReference type="SMART" id="SM00747">
    <property type="entry name" value="CFEM"/>
    <property type="match status" value="1"/>
</dbReference>
<evidence type="ECO:0000256" key="7">
    <source>
        <dbReference type="ARBA" id="ARBA00022622"/>
    </source>
</evidence>
<dbReference type="GO" id="GO:0098552">
    <property type="term" value="C:side of membrane"/>
    <property type="evidence" value="ECO:0007669"/>
    <property type="project" value="UniProtKB-KW"/>
</dbReference>
<keyword evidence="4" id="KW-1003">Cell membrane</keyword>
<evidence type="ECO:0000256" key="16">
    <source>
        <dbReference type="SAM" id="SignalP"/>
    </source>
</evidence>
<evidence type="ECO:0000256" key="13">
    <source>
        <dbReference type="ARBA" id="ARBA00023180"/>
    </source>
</evidence>
<feature type="domain" description="CFEM" evidence="17">
    <location>
        <begin position="7"/>
        <end position="119"/>
    </location>
</feature>
<keyword evidence="7" id="KW-0336">GPI-anchor</keyword>
<keyword evidence="9 16" id="KW-0732">Signal</keyword>
<comment type="caution">
    <text evidence="18">The sequence shown here is derived from an EMBL/GenBank/DDBJ whole genome shotgun (WGS) entry which is preliminary data.</text>
</comment>
<evidence type="ECO:0000256" key="1">
    <source>
        <dbReference type="ARBA" id="ARBA00004609"/>
    </source>
</evidence>
<accession>A0AAJ0I483</accession>
<dbReference type="PANTHER" id="PTHR37928">
    <property type="entry name" value="CFEM DOMAIN PROTEIN (AFU_ORTHOLOGUE AFUA_6G14090)"/>
    <property type="match status" value="1"/>
</dbReference>
<keyword evidence="14" id="KW-0449">Lipoprotein</keyword>
<keyword evidence="12 15" id="KW-1015">Disulfide bond</keyword>
<proteinExistence type="inferred from homology"/>
<evidence type="ECO:0000256" key="10">
    <source>
        <dbReference type="ARBA" id="ARBA00023004"/>
    </source>
</evidence>
<feature type="binding site" description="axial binding residue" evidence="15">
    <location>
        <position position="53"/>
    </location>
    <ligand>
        <name>heme</name>
        <dbReference type="ChEBI" id="CHEBI:30413"/>
    </ligand>
    <ligandPart>
        <name>Fe</name>
        <dbReference type="ChEBI" id="CHEBI:18248"/>
    </ligandPart>
</feature>